<dbReference type="RefSeq" id="WP_208259530.1">
    <property type="nucleotide sequence ID" value="NZ_JAGEOJ010000013.1"/>
</dbReference>
<dbReference type="EMBL" id="JAGEOJ010000013">
    <property type="protein sequence ID" value="MBO2451656.1"/>
    <property type="molecule type" value="Genomic_DNA"/>
</dbReference>
<evidence type="ECO:0008006" key="3">
    <source>
        <dbReference type="Google" id="ProtNLM"/>
    </source>
</evidence>
<name>A0A939T3T9_9ACTN</name>
<accession>A0A939T3T9</accession>
<proteinExistence type="predicted"/>
<dbReference type="GO" id="GO:0000150">
    <property type="term" value="F:DNA strand exchange activity"/>
    <property type="evidence" value="ECO:0007669"/>
    <property type="project" value="InterPro"/>
</dbReference>
<organism evidence="1 2">
    <name type="scientific">Actinomadura barringtoniae</name>
    <dbReference type="NCBI Taxonomy" id="1427535"/>
    <lineage>
        <taxon>Bacteria</taxon>
        <taxon>Bacillati</taxon>
        <taxon>Actinomycetota</taxon>
        <taxon>Actinomycetes</taxon>
        <taxon>Streptosporangiales</taxon>
        <taxon>Thermomonosporaceae</taxon>
        <taxon>Actinomadura</taxon>
    </lineage>
</organism>
<evidence type="ECO:0000313" key="1">
    <source>
        <dbReference type="EMBL" id="MBO2451656.1"/>
    </source>
</evidence>
<gene>
    <name evidence="1" type="ORF">J4573_31515</name>
</gene>
<protein>
    <recommendedName>
        <fullName evidence="3">Resolvase/invertase-type recombinase catalytic domain-containing protein</fullName>
    </recommendedName>
</protein>
<keyword evidence="2" id="KW-1185">Reference proteome</keyword>
<dbReference type="GO" id="GO:0003677">
    <property type="term" value="F:DNA binding"/>
    <property type="evidence" value="ECO:0007669"/>
    <property type="project" value="InterPro"/>
</dbReference>
<evidence type="ECO:0000313" key="2">
    <source>
        <dbReference type="Proteomes" id="UP000669179"/>
    </source>
</evidence>
<sequence length="222" mass="25054">MKDRPKTSLYNWLARAPKTETPPANGTHRRRALDEFQVRERTFTRMRACAEMHVQGQLEGEPEPQPLRFAFYGGGRAYSLTSAHTPYERQRRCALALIEPHGGQIVAEYFDLGATRTVPWHRRPQMRALLEALKTNPGQIDAVVIGRPAPVFDTEPYVPYWLLLAVLAELGAAVWIPEVGGPIDPYNEEHDLIMRAFVDPFGDRPGPSPYRSFGSEQDGCVQ</sequence>
<reference evidence="1" key="1">
    <citation type="submission" date="2021-03" db="EMBL/GenBank/DDBJ databases">
        <authorList>
            <person name="Kanchanasin P."/>
            <person name="Saeng-In P."/>
            <person name="Phongsopitanun W."/>
            <person name="Yuki M."/>
            <person name="Kudo T."/>
            <person name="Ohkuma M."/>
            <person name="Tanasupawat S."/>
        </authorList>
    </citation>
    <scope>NUCLEOTIDE SEQUENCE</scope>
    <source>
        <strain evidence="1">GKU 128</strain>
    </source>
</reference>
<comment type="caution">
    <text evidence="1">The sequence shown here is derived from an EMBL/GenBank/DDBJ whole genome shotgun (WGS) entry which is preliminary data.</text>
</comment>
<dbReference type="Gene3D" id="3.40.50.1390">
    <property type="entry name" value="Resolvase, N-terminal catalytic domain"/>
    <property type="match status" value="1"/>
</dbReference>
<dbReference type="InterPro" id="IPR036162">
    <property type="entry name" value="Resolvase-like_N_sf"/>
</dbReference>
<dbReference type="Proteomes" id="UP000669179">
    <property type="component" value="Unassembled WGS sequence"/>
</dbReference>
<dbReference type="AlphaFoldDB" id="A0A939T3T9"/>